<comment type="caution">
    <text evidence="1">The sequence shown here is derived from an EMBL/GenBank/DDBJ whole genome shotgun (WGS) entry which is preliminary data.</text>
</comment>
<evidence type="ECO:0000313" key="1">
    <source>
        <dbReference type="EMBL" id="KAJ8893741.1"/>
    </source>
</evidence>
<accession>A0ABQ9IAR4</accession>
<organism evidence="1 2">
    <name type="scientific">Dryococelus australis</name>
    <dbReference type="NCBI Taxonomy" id="614101"/>
    <lineage>
        <taxon>Eukaryota</taxon>
        <taxon>Metazoa</taxon>
        <taxon>Ecdysozoa</taxon>
        <taxon>Arthropoda</taxon>
        <taxon>Hexapoda</taxon>
        <taxon>Insecta</taxon>
        <taxon>Pterygota</taxon>
        <taxon>Neoptera</taxon>
        <taxon>Polyneoptera</taxon>
        <taxon>Phasmatodea</taxon>
        <taxon>Verophasmatodea</taxon>
        <taxon>Anareolatae</taxon>
        <taxon>Phasmatidae</taxon>
        <taxon>Eurycanthinae</taxon>
        <taxon>Dryococelus</taxon>
    </lineage>
</organism>
<dbReference type="EMBL" id="JARBHB010000002">
    <property type="protein sequence ID" value="KAJ8893741.1"/>
    <property type="molecule type" value="Genomic_DNA"/>
</dbReference>
<sequence length="329" mass="36854">MGRFREYLGKPYLPRVIIPIQKTLCSILSGSNLPPPPTRLRVSPLSDVMAKENTSSAEQKPRRFAALIRSSGQERAPSLIAALRRPTNGEHFADREREREWMWGTMYNADRLHRKGDLVLPCGRETGVMHAVSGPCALFGLRKWYISTSTTCPPLVLAPQRAKWTCPIRPYGTRYCEDSYQFFAEFITSSRPTIVLFPLGIETKRFMAHRVFFQETFPANLMRLLLIRPTMSGIAFLDLRVATSLSCATGSLVFTIDQSGDNLSTSPPGEKHAAKRGECRRLHGIAQNGAKCVSDMSEYLSPIIDCYHTRQLAAQPKGNILQHAIANQT</sequence>
<proteinExistence type="predicted"/>
<evidence type="ECO:0000313" key="2">
    <source>
        <dbReference type="Proteomes" id="UP001159363"/>
    </source>
</evidence>
<dbReference type="Proteomes" id="UP001159363">
    <property type="component" value="Chromosome 2"/>
</dbReference>
<gene>
    <name evidence="1" type="ORF">PR048_006341</name>
</gene>
<protein>
    <submittedName>
        <fullName evidence="1">Uncharacterized protein</fullName>
    </submittedName>
</protein>
<keyword evidence="2" id="KW-1185">Reference proteome</keyword>
<reference evidence="1 2" key="1">
    <citation type="submission" date="2023-02" db="EMBL/GenBank/DDBJ databases">
        <title>LHISI_Scaffold_Assembly.</title>
        <authorList>
            <person name="Stuart O.P."/>
            <person name="Cleave R."/>
            <person name="Magrath M.J.L."/>
            <person name="Mikheyev A.S."/>
        </authorList>
    </citation>
    <scope>NUCLEOTIDE SEQUENCE [LARGE SCALE GENOMIC DNA]</scope>
    <source>
        <strain evidence="1">Daus_M_001</strain>
        <tissue evidence="1">Leg muscle</tissue>
    </source>
</reference>
<name>A0ABQ9IAR4_9NEOP</name>